<organism evidence="8 9">
    <name type="scientific">Dillenia turbinata</name>
    <dbReference type="NCBI Taxonomy" id="194707"/>
    <lineage>
        <taxon>Eukaryota</taxon>
        <taxon>Viridiplantae</taxon>
        <taxon>Streptophyta</taxon>
        <taxon>Embryophyta</taxon>
        <taxon>Tracheophyta</taxon>
        <taxon>Spermatophyta</taxon>
        <taxon>Magnoliopsida</taxon>
        <taxon>eudicotyledons</taxon>
        <taxon>Gunneridae</taxon>
        <taxon>Pentapetalae</taxon>
        <taxon>Dilleniales</taxon>
        <taxon>Dilleniaceae</taxon>
        <taxon>Dillenia</taxon>
    </lineage>
</organism>
<dbReference type="EMBL" id="JBAMMX010000017">
    <property type="protein sequence ID" value="KAK6924052.1"/>
    <property type="molecule type" value="Genomic_DNA"/>
</dbReference>
<dbReference type="GO" id="GO:0007165">
    <property type="term" value="P:signal transduction"/>
    <property type="evidence" value="ECO:0007669"/>
    <property type="project" value="TreeGrafter"/>
</dbReference>
<feature type="domain" description="Protein kinase" evidence="7">
    <location>
        <begin position="3"/>
        <end position="264"/>
    </location>
</feature>
<dbReference type="Gene3D" id="1.10.510.10">
    <property type="entry name" value="Transferase(Phosphotransferase) domain 1"/>
    <property type="match status" value="1"/>
</dbReference>
<dbReference type="GO" id="GO:0005524">
    <property type="term" value="F:ATP binding"/>
    <property type="evidence" value="ECO:0007669"/>
    <property type="project" value="UniProtKB-UniRule"/>
</dbReference>
<reference evidence="8 9" key="1">
    <citation type="submission" date="2023-12" db="EMBL/GenBank/DDBJ databases">
        <title>A high-quality genome assembly for Dillenia turbinata (Dilleniales).</title>
        <authorList>
            <person name="Chanderbali A."/>
        </authorList>
    </citation>
    <scope>NUCLEOTIDE SEQUENCE [LARGE SCALE GENOMIC DNA]</scope>
    <source>
        <strain evidence="8">LSX21</strain>
        <tissue evidence="8">Leaf</tissue>
    </source>
</reference>
<evidence type="ECO:0000256" key="2">
    <source>
        <dbReference type="ARBA" id="ARBA00022741"/>
    </source>
</evidence>
<dbReference type="PROSITE" id="PS50011">
    <property type="entry name" value="PROTEIN_KINASE_DOM"/>
    <property type="match status" value="1"/>
</dbReference>
<dbReference type="GO" id="GO:0004674">
    <property type="term" value="F:protein serine/threonine kinase activity"/>
    <property type="evidence" value="ECO:0007669"/>
    <property type="project" value="UniProtKB-KW"/>
</dbReference>
<comment type="caution">
    <text evidence="8">The sequence shown here is derived from an EMBL/GenBank/DDBJ whole genome shotgun (WGS) entry which is preliminary data.</text>
</comment>
<dbReference type="InterPro" id="IPR011009">
    <property type="entry name" value="Kinase-like_dom_sf"/>
</dbReference>
<keyword evidence="4 5" id="KW-0067">ATP-binding</keyword>
<evidence type="ECO:0000256" key="6">
    <source>
        <dbReference type="RuleBase" id="RU000304"/>
    </source>
</evidence>
<evidence type="ECO:0000256" key="5">
    <source>
        <dbReference type="PROSITE-ProRule" id="PRU10141"/>
    </source>
</evidence>
<dbReference type="InterPro" id="IPR008271">
    <property type="entry name" value="Ser/Thr_kinase_AS"/>
</dbReference>
<comment type="similarity">
    <text evidence="6">Belongs to the protein kinase superfamily.</text>
</comment>
<evidence type="ECO:0000256" key="3">
    <source>
        <dbReference type="ARBA" id="ARBA00022777"/>
    </source>
</evidence>
<dbReference type="PROSITE" id="PS00107">
    <property type="entry name" value="PROTEIN_KINASE_ATP"/>
    <property type="match status" value="1"/>
</dbReference>
<dbReference type="SMART" id="SM00220">
    <property type="entry name" value="S_TKc"/>
    <property type="match status" value="1"/>
</dbReference>
<protein>
    <submittedName>
        <fullName evidence="8">Protein kinase domain</fullName>
    </submittedName>
</protein>
<feature type="binding site" evidence="5">
    <location>
        <position position="36"/>
    </location>
    <ligand>
        <name>ATP</name>
        <dbReference type="ChEBI" id="CHEBI:30616"/>
    </ligand>
</feature>
<sequence>MEWIKGSAIGRGSFGVVNIAKPKNNSGEFPSLMAVKTSKFSDSASLQNEKLVLDQLQDSPHVIKCLGDEIEERNGKKNYNLFLEYASGGSLADKVKVSGMLPESDVRRYTRSILKGLCYIHEKGFVHCDIKLQNILLCCDGQNDDIKIADFGLATGKRETSGCQMRGTPLYMSPEILCGREQESASDIWALGCAVVEMVAGRPTWKWSPESDVCSLLLKIGLGEELPEVPSDLSSDGQDFLMKCFIIDPVKRWTAKMLLTHPFVADDLFAQDDTVSSKGDDQPTISPRSLFDFPDSVSNSTETTPSQCNFSFSLFSPESELSPAERLRQLAGEEPTWSLSGGWETIWSVEDCGLQKKEESSFCS</sequence>
<dbReference type="PROSITE" id="PS00108">
    <property type="entry name" value="PROTEIN_KINASE_ST"/>
    <property type="match status" value="1"/>
</dbReference>
<dbReference type="InterPro" id="IPR017441">
    <property type="entry name" value="Protein_kinase_ATP_BS"/>
</dbReference>
<dbReference type="InterPro" id="IPR052751">
    <property type="entry name" value="Plant_MAPKKK"/>
</dbReference>
<dbReference type="AlphaFoldDB" id="A0AAN8V7A3"/>
<keyword evidence="2 5" id="KW-0547">Nucleotide-binding</keyword>
<name>A0AAN8V7A3_9MAGN</name>
<gene>
    <name evidence="8" type="ORF">RJ641_010252</name>
</gene>
<dbReference type="Pfam" id="PF00069">
    <property type="entry name" value="Pkinase"/>
    <property type="match status" value="1"/>
</dbReference>
<evidence type="ECO:0000313" key="9">
    <source>
        <dbReference type="Proteomes" id="UP001370490"/>
    </source>
</evidence>
<evidence type="ECO:0000259" key="7">
    <source>
        <dbReference type="PROSITE" id="PS50011"/>
    </source>
</evidence>
<dbReference type="PANTHER" id="PTHR48011:SF18">
    <property type="entry name" value="MITOGEN-ACTIVATED PROTEIN KINASE KINASE KINASE 19-RELATED"/>
    <property type="match status" value="1"/>
</dbReference>
<evidence type="ECO:0000256" key="1">
    <source>
        <dbReference type="ARBA" id="ARBA00022679"/>
    </source>
</evidence>
<accession>A0AAN8V7A3</accession>
<keyword evidence="3 8" id="KW-0418">Kinase</keyword>
<dbReference type="InterPro" id="IPR000719">
    <property type="entry name" value="Prot_kinase_dom"/>
</dbReference>
<keyword evidence="9" id="KW-1185">Reference proteome</keyword>
<dbReference type="Proteomes" id="UP001370490">
    <property type="component" value="Unassembled WGS sequence"/>
</dbReference>
<dbReference type="PANTHER" id="PTHR48011">
    <property type="entry name" value="CCR4-NOT TRANSCRIPTIONAL COMPLEX SUBUNIT CAF120-RELATED"/>
    <property type="match status" value="1"/>
</dbReference>
<evidence type="ECO:0000256" key="4">
    <source>
        <dbReference type="ARBA" id="ARBA00022840"/>
    </source>
</evidence>
<keyword evidence="1" id="KW-0808">Transferase</keyword>
<dbReference type="CDD" id="cd06606">
    <property type="entry name" value="STKc_MAPKKK"/>
    <property type="match status" value="1"/>
</dbReference>
<dbReference type="SUPFAM" id="SSF56112">
    <property type="entry name" value="Protein kinase-like (PK-like)"/>
    <property type="match status" value="1"/>
</dbReference>
<evidence type="ECO:0000313" key="8">
    <source>
        <dbReference type="EMBL" id="KAK6924052.1"/>
    </source>
</evidence>
<proteinExistence type="inferred from homology"/>
<keyword evidence="6" id="KW-0723">Serine/threonine-protein kinase</keyword>